<sequence length="341" mass="39808">MQDSVQSMQVKHFGLTNALIIIVGGLITLGITYQNRLYALFLACLPILFLYMLIEYYLVWKKKWEFTRKFKCFNFLLLLITLPIFLAMYYIFYYESTSYQFQKVENCQVVGKISSNLESNENYSILYVDFEYQGQKLLGYACSSNQNQGKIYEKIRPGIFYNQGDAIPCNKKKNQTEYVYSFLGQDVQSQVSIPTQQTQLQKVYSRIYKNGDCSIPFSFSSVKLPSWYCLEKNFDLEKYMEPQSCYMNLYKEENTALKSGINREILRSSSNFPAITFSNPNYYPQNDLALLIMFVYYPFLISLNLIFSPLAKYAIHIKEQASFNKQVLSSENFTLKSISSQ</sequence>
<accession>Q236X1</accession>
<evidence type="ECO:0000256" key="1">
    <source>
        <dbReference type="SAM" id="Phobius"/>
    </source>
</evidence>
<keyword evidence="1 2" id="KW-0812">Transmembrane</keyword>
<dbReference type="HOGENOM" id="CLU_033302_1_0_1"/>
<keyword evidence="3" id="KW-1185">Reference proteome</keyword>
<keyword evidence="1" id="KW-0472">Membrane</keyword>
<evidence type="ECO:0000313" key="2">
    <source>
        <dbReference type="EMBL" id="EAR92379.3"/>
    </source>
</evidence>
<protein>
    <submittedName>
        <fullName evidence="2">Transmembrane protein, putative</fullName>
    </submittedName>
</protein>
<evidence type="ECO:0000313" key="3">
    <source>
        <dbReference type="Proteomes" id="UP000009168"/>
    </source>
</evidence>
<dbReference type="KEGG" id="tet:TTHERM_00083780"/>
<dbReference type="RefSeq" id="XP_001012624.3">
    <property type="nucleotide sequence ID" value="XM_001012624.3"/>
</dbReference>
<name>Q236X1_TETTS</name>
<dbReference type="Proteomes" id="UP000009168">
    <property type="component" value="Unassembled WGS sequence"/>
</dbReference>
<keyword evidence="1" id="KW-1133">Transmembrane helix</keyword>
<feature type="transmembrane region" description="Helical" evidence="1">
    <location>
        <begin position="288"/>
        <end position="307"/>
    </location>
</feature>
<gene>
    <name evidence="2" type="ORF">TTHERM_00083780</name>
</gene>
<feature type="transmembrane region" description="Helical" evidence="1">
    <location>
        <begin position="12"/>
        <end position="31"/>
    </location>
</feature>
<dbReference type="EMBL" id="GG662749">
    <property type="protein sequence ID" value="EAR92379.3"/>
    <property type="molecule type" value="Genomic_DNA"/>
</dbReference>
<dbReference type="InParanoid" id="Q236X1"/>
<dbReference type="AlphaFoldDB" id="Q236X1"/>
<reference evidence="3" key="1">
    <citation type="journal article" date="2006" name="PLoS Biol.">
        <title>Macronuclear genome sequence of the ciliate Tetrahymena thermophila, a model eukaryote.</title>
        <authorList>
            <person name="Eisen J.A."/>
            <person name="Coyne R.S."/>
            <person name="Wu M."/>
            <person name="Wu D."/>
            <person name="Thiagarajan M."/>
            <person name="Wortman J.R."/>
            <person name="Badger J.H."/>
            <person name="Ren Q."/>
            <person name="Amedeo P."/>
            <person name="Jones K.M."/>
            <person name="Tallon L.J."/>
            <person name="Delcher A.L."/>
            <person name="Salzberg S.L."/>
            <person name="Silva J.C."/>
            <person name="Haas B.J."/>
            <person name="Majoros W.H."/>
            <person name="Farzad M."/>
            <person name="Carlton J.M."/>
            <person name="Smith R.K. Jr."/>
            <person name="Garg J."/>
            <person name="Pearlman R.E."/>
            <person name="Karrer K.M."/>
            <person name="Sun L."/>
            <person name="Manning G."/>
            <person name="Elde N.C."/>
            <person name="Turkewitz A.P."/>
            <person name="Asai D.J."/>
            <person name="Wilkes D.E."/>
            <person name="Wang Y."/>
            <person name="Cai H."/>
            <person name="Collins K."/>
            <person name="Stewart B.A."/>
            <person name="Lee S.R."/>
            <person name="Wilamowska K."/>
            <person name="Weinberg Z."/>
            <person name="Ruzzo W.L."/>
            <person name="Wloga D."/>
            <person name="Gaertig J."/>
            <person name="Frankel J."/>
            <person name="Tsao C.-C."/>
            <person name="Gorovsky M.A."/>
            <person name="Keeling P.J."/>
            <person name="Waller R.F."/>
            <person name="Patron N.J."/>
            <person name="Cherry J.M."/>
            <person name="Stover N.A."/>
            <person name="Krieger C.J."/>
            <person name="del Toro C."/>
            <person name="Ryder H.F."/>
            <person name="Williamson S.C."/>
            <person name="Barbeau R.A."/>
            <person name="Hamilton E.P."/>
            <person name="Orias E."/>
        </authorList>
    </citation>
    <scope>NUCLEOTIDE SEQUENCE [LARGE SCALE GENOMIC DNA]</scope>
    <source>
        <strain evidence="3">SB210</strain>
    </source>
</reference>
<feature type="transmembrane region" description="Helical" evidence="1">
    <location>
        <begin position="37"/>
        <end position="60"/>
    </location>
</feature>
<dbReference type="GeneID" id="7839310"/>
<feature type="transmembrane region" description="Helical" evidence="1">
    <location>
        <begin position="72"/>
        <end position="93"/>
    </location>
</feature>
<organism evidence="2 3">
    <name type="scientific">Tetrahymena thermophila (strain SB210)</name>
    <dbReference type="NCBI Taxonomy" id="312017"/>
    <lineage>
        <taxon>Eukaryota</taxon>
        <taxon>Sar</taxon>
        <taxon>Alveolata</taxon>
        <taxon>Ciliophora</taxon>
        <taxon>Intramacronucleata</taxon>
        <taxon>Oligohymenophorea</taxon>
        <taxon>Hymenostomatida</taxon>
        <taxon>Tetrahymenina</taxon>
        <taxon>Tetrahymenidae</taxon>
        <taxon>Tetrahymena</taxon>
    </lineage>
</organism>
<proteinExistence type="predicted"/>
<dbReference type="OrthoDB" id="324564at2759"/>